<sequence>MTTSGSTSLSATTSNGISTSSMMNITTNQISTTLTTTVLSSVTTASTISMVNATSIVATTQATIATTSNYSLVQSMNSSALTINSQRFCHPTPCIAAMHFYQVIALNVSMDDKYTIQCHSCMDTYGYLFNTTFDPTDTTKNLIEEGDDYGSSTDIFLTVTLQRSIRYILVSTTYSLSVLGPFSITSTGLVPIVFNLFSNESAPASFVISQGSSSLASTSPVYFRTGTCTTPNFYYNAFAIHVYTAGVCNISLASNFDSYEYLYNNTFNSSARTTNMLQSNDDGTGSTQFFLSYFIDILARYIVVVTTYSASITGPFAINIFGPN</sequence>
<organism evidence="1 3">
    <name type="scientific">Rotaria magnacalcarata</name>
    <dbReference type="NCBI Taxonomy" id="392030"/>
    <lineage>
        <taxon>Eukaryota</taxon>
        <taxon>Metazoa</taxon>
        <taxon>Spiralia</taxon>
        <taxon>Gnathifera</taxon>
        <taxon>Rotifera</taxon>
        <taxon>Eurotatoria</taxon>
        <taxon>Bdelloidea</taxon>
        <taxon>Philodinida</taxon>
        <taxon>Philodinidae</taxon>
        <taxon>Rotaria</taxon>
    </lineage>
</organism>
<name>A0A815GR03_9BILA</name>
<evidence type="ECO:0000313" key="1">
    <source>
        <dbReference type="EMBL" id="CAF1342137.1"/>
    </source>
</evidence>
<comment type="caution">
    <text evidence="1">The sequence shown here is derived from an EMBL/GenBank/DDBJ whole genome shotgun (WGS) entry which is preliminary data.</text>
</comment>
<evidence type="ECO:0000313" key="3">
    <source>
        <dbReference type="Proteomes" id="UP000663855"/>
    </source>
</evidence>
<evidence type="ECO:0000313" key="2">
    <source>
        <dbReference type="EMBL" id="CAF4298302.1"/>
    </source>
</evidence>
<dbReference type="Proteomes" id="UP000681967">
    <property type="component" value="Unassembled WGS sequence"/>
</dbReference>
<accession>A0A815GR03</accession>
<reference evidence="1" key="1">
    <citation type="submission" date="2021-02" db="EMBL/GenBank/DDBJ databases">
        <authorList>
            <person name="Nowell W R."/>
        </authorList>
    </citation>
    <scope>NUCLEOTIDE SEQUENCE</scope>
</reference>
<dbReference type="EMBL" id="CAJOBH010035157">
    <property type="protein sequence ID" value="CAF4298302.1"/>
    <property type="molecule type" value="Genomic_DNA"/>
</dbReference>
<dbReference type="Proteomes" id="UP000663855">
    <property type="component" value="Unassembled WGS sequence"/>
</dbReference>
<dbReference type="AlphaFoldDB" id="A0A815GR03"/>
<gene>
    <name evidence="2" type="ORF">BYL167_LOCUS27384</name>
    <name evidence="1" type="ORF">CJN711_LOCUS18982</name>
</gene>
<protein>
    <submittedName>
        <fullName evidence="1">Uncharacterized protein</fullName>
    </submittedName>
</protein>
<proteinExistence type="predicted"/>
<dbReference type="EMBL" id="CAJNOV010008889">
    <property type="protein sequence ID" value="CAF1342137.1"/>
    <property type="molecule type" value="Genomic_DNA"/>
</dbReference>